<feature type="transmembrane region" description="Helical" evidence="1">
    <location>
        <begin position="12"/>
        <end position="36"/>
    </location>
</feature>
<keyword evidence="3" id="KW-1185">Reference proteome</keyword>
<keyword evidence="1" id="KW-0812">Transmembrane</keyword>
<dbReference type="STRING" id="225848.Sps_03466"/>
<keyword evidence="1" id="KW-1133">Transmembrane helix</keyword>
<reference evidence="2 3" key="1">
    <citation type="submission" date="2016-03" db="EMBL/GenBank/DDBJ databases">
        <title>Complete genome sequence of Shewanella psychrophila WP2, a deep sea bacterium isolated from west Pacific sediment.</title>
        <authorList>
            <person name="Xu G."/>
            <person name="Jian H."/>
        </authorList>
    </citation>
    <scope>NUCLEOTIDE SEQUENCE [LARGE SCALE GENOMIC DNA]</scope>
    <source>
        <strain evidence="2 3">WP2</strain>
    </source>
</reference>
<dbReference type="Pfam" id="PF10805">
    <property type="entry name" value="DUF2730"/>
    <property type="match status" value="1"/>
</dbReference>
<evidence type="ECO:0008006" key="4">
    <source>
        <dbReference type="Google" id="ProtNLM"/>
    </source>
</evidence>
<name>A0A1S6HSU2_9GAMM</name>
<protein>
    <recommendedName>
        <fullName evidence="4">DUF2730 family protein</fullName>
    </recommendedName>
</protein>
<evidence type="ECO:0000256" key="1">
    <source>
        <dbReference type="SAM" id="Phobius"/>
    </source>
</evidence>
<dbReference type="AlphaFoldDB" id="A0A1S6HSU2"/>
<sequence>MDDVFSFINTNFKWLSALVYFAFVGVLAWLSTRFVTRAEHKELKQKVITLGHSMEYVKADMKHMPTKEEVHRLDKTLSGLAETINATQEGISRLERKTDLLLENELRND</sequence>
<evidence type="ECO:0000313" key="2">
    <source>
        <dbReference type="EMBL" id="AQS38593.1"/>
    </source>
</evidence>
<dbReference type="InterPro" id="IPR020269">
    <property type="entry name" value="Phage_Mu_Releasin"/>
</dbReference>
<dbReference type="EMBL" id="CP014782">
    <property type="protein sequence ID" value="AQS38593.1"/>
    <property type="molecule type" value="Genomic_DNA"/>
</dbReference>
<dbReference type="RefSeq" id="WP_077753610.1">
    <property type="nucleotide sequence ID" value="NZ_CP014782.1"/>
</dbReference>
<organism evidence="2 3">
    <name type="scientific">Shewanella psychrophila</name>
    <dbReference type="NCBI Taxonomy" id="225848"/>
    <lineage>
        <taxon>Bacteria</taxon>
        <taxon>Pseudomonadati</taxon>
        <taxon>Pseudomonadota</taxon>
        <taxon>Gammaproteobacteria</taxon>
        <taxon>Alteromonadales</taxon>
        <taxon>Shewanellaceae</taxon>
        <taxon>Shewanella</taxon>
    </lineage>
</organism>
<dbReference type="OrthoDB" id="6268681at2"/>
<proteinExistence type="predicted"/>
<dbReference type="KEGG" id="spsw:Sps_03466"/>
<accession>A0A1S6HSU2</accession>
<evidence type="ECO:0000313" key="3">
    <source>
        <dbReference type="Proteomes" id="UP000189545"/>
    </source>
</evidence>
<keyword evidence="1" id="KW-0472">Membrane</keyword>
<dbReference type="Proteomes" id="UP000189545">
    <property type="component" value="Chromosome"/>
</dbReference>
<gene>
    <name evidence="2" type="ORF">Sps_03466</name>
</gene>